<feature type="binding site" evidence="7">
    <location>
        <position position="114"/>
    </location>
    <ligand>
        <name>[4Fe-4S] cluster</name>
        <dbReference type="ChEBI" id="CHEBI:49883"/>
        <label>4</label>
    </ligand>
</feature>
<feature type="binding site" evidence="7">
    <location>
        <position position="25"/>
    </location>
    <ligand>
        <name>[4Fe-4S] cluster</name>
        <dbReference type="ChEBI" id="CHEBI:49883"/>
        <label>1</label>
    </ligand>
</feature>
<proteinExistence type="predicted"/>
<feature type="binding site" evidence="7">
    <location>
        <position position="143"/>
    </location>
    <ligand>
        <name>[4Fe-4S] cluster</name>
        <dbReference type="ChEBI" id="CHEBI:49883"/>
        <label>2</label>
    </ligand>
</feature>
<feature type="binding site" evidence="7">
    <location>
        <position position="29"/>
    </location>
    <ligand>
        <name>[4Fe-4S] cluster</name>
        <dbReference type="ChEBI" id="CHEBI:49883"/>
        <label>2</label>
    </ligand>
</feature>
<feature type="binding site" evidence="7">
    <location>
        <position position="81"/>
    </location>
    <ligand>
        <name>[4Fe-4S] cluster</name>
        <dbReference type="ChEBI" id="CHEBI:49883"/>
        <label>3</label>
    </ligand>
</feature>
<dbReference type="PIRSF" id="PIRSF036298">
    <property type="entry name" value="FDH_4Fe4S"/>
    <property type="match status" value="1"/>
</dbReference>
<feature type="binding site" evidence="7">
    <location>
        <position position="22"/>
    </location>
    <ligand>
        <name>[4Fe-4S] cluster</name>
        <dbReference type="ChEBI" id="CHEBI:49883"/>
        <label>1</label>
    </ligand>
</feature>
<organism evidence="9 10">
    <name type="scientific">Desulfofustis glycolicus DSM 9705</name>
    <dbReference type="NCBI Taxonomy" id="1121409"/>
    <lineage>
        <taxon>Bacteria</taxon>
        <taxon>Pseudomonadati</taxon>
        <taxon>Thermodesulfobacteriota</taxon>
        <taxon>Desulfobulbia</taxon>
        <taxon>Desulfobulbales</taxon>
        <taxon>Desulfocapsaceae</taxon>
        <taxon>Desulfofustis</taxon>
    </lineage>
</organism>
<feature type="binding site" evidence="7">
    <location>
        <position position="155"/>
    </location>
    <ligand>
        <name>[4Fe-4S] cluster</name>
        <dbReference type="ChEBI" id="CHEBI:49883"/>
        <label>2</label>
    </ligand>
</feature>
<dbReference type="AlphaFoldDB" id="A0A1M5WCN3"/>
<feature type="binding site" evidence="7">
    <location>
        <position position="159"/>
    </location>
    <ligand>
        <name>[4Fe-4S] cluster</name>
        <dbReference type="ChEBI" id="CHEBI:49883"/>
        <label>1</label>
    </ligand>
</feature>
<dbReference type="InterPro" id="IPR017900">
    <property type="entry name" value="4Fe4S_Fe_S_CS"/>
</dbReference>
<keyword evidence="4" id="KW-0677">Repeat</keyword>
<feature type="binding site" evidence="7">
    <location>
        <position position="93"/>
    </location>
    <ligand>
        <name>[4Fe-4S] cluster</name>
        <dbReference type="ChEBI" id="CHEBI:49883"/>
        <label>4</label>
    </ligand>
</feature>
<keyword evidence="5 7" id="KW-0408">Iron</keyword>
<evidence type="ECO:0000256" key="2">
    <source>
        <dbReference type="ARBA" id="ARBA00022485"/>
    </source>
</evidence>
<dbReference type="PANTHER" id="PTHR43545:SF6">
    <property type="entry name" value="FORMATE DEHYDROGENASE, NITRATE-INDUCIBLE, IRON-SULFUR SUBUNIT"/>
    <property type="match status" value="1"/>
</dbReference>
<dbReference type="GO" id="GO:0015944">
    <property type="term" value="P:formate oxidation"/>
    <property type="evidence" value="ECO:0007669"/>
    <property type="project" value="InterPro"/>
</dbReference>
<evidence type="ECO:0000256" key="1">
    <source>
        <dbReference type="ARBA" id="ARBA00004196"/>
    </source>
</evidence>
<feature type="binding site" evidence="7">
    <location>
        <position position="117"/>
    </location>
    <ligand>
        <name>[4Fe-4S] cluster</name>
        <dbReference type="ChEBI" id="CHEBI:49883"/>
        <label>4</label>
    </ligand>
</feature>
<dbReference type="Pfam" id="PF12800">
    <property type="entry name" value="Fer4_4"/>
    <property type="match status" value="1"/>
</dbReference>
<dbReference type="STRING" id="1121409.SAMN02745124_02220"/>
<dbReference type="InterPro" id="IPR051555">
    <property type="entry name" value="FDH_Electron_Transfer_Unit"/>
</dbReference>
<feature type="domain" description="4Fe-4S ferredoxin-type" evidence="8">
    <location>
        <begin position="10"/>
        <end position="40"/>
    </location>
</feature>
<keyword evidence="10" id="KW-1185">Reference proteome</keyword>
<dbReference type="CDD" id="cd10562">
    <property type="entry name" value="FDH_b_like"/>
    <property type="match status" value="1"/>
</dbReference>
<evidence type="ECO:0000256" key="3">
    <source>
        <dbReference type="ARBA" id="ARBA00022723"/>
    </source>
</evidence>
<sequence>MANNTNTSRKAILVTPELCIGCRACQVACKSWNQLSAIKTKNNGTYQNPPDLASAAYNMIQYSEVPSDQNAVRWLFLSRRCMHCEDAGCMTICPSPGALYRTDDGAVAFDRDKCIGCKLCVNACPFDVPRYDAEDKVTKCHLCFDRIGAGMEPACTKTCPTGALKFGDRDELVGAAKQEGFGTIYGEKDLGGLGSIYAFKEEPKLYGMKENPEIPSSVVFWHTYLKPLSLIGLGGVVGAAAIHYLAIGPHKDQEEEV</sequence>
<dbReference type="PROSITE" id="PS51379">
    <property type="entry name" value="4FE4S_FER_2"/>
    <property type="match status" value="3"/>
</dbReference>
<feature type="binding site" evidence="7">
    <location>
        <position position="140"/>
    </location>
    <ligand>
        <name>[4Fe-4S] cluster</name>
        <dbReference type="ChEBI" id="CHEBI:49883"/>
        <label>2</label>
    </ligand>
</feature>
<evidence type="ECO:0000259" key="8">
    <source>
        <dbReference type="PROSITE" id="PS51379"/>
    </source>
</evidence>
<accession>A0A1M5WCN3</accession>
<gene>
    <name evidence="9" type="ORF">SAMN02745124_02220</name>
</gene>
<evidence type="ECO:0000313" key="10">
    <source>
        <dbReference type="Proteomes" id="UP000184139"/>
    </source>
</evidence>
<feature type="domain" description="4Fe-4S ferredoxin-type" evidence="8">
    <location>
        <begin position="105"/>
        <end position="134"/>
    </location>
</feature>
<keyword evidence="6 7" id="KW-0411">Iron-sulfur</keyword>
<dbReference type="SUPFAM" id="SSF54862">
    <property type="entry name" value="4Fe-4S ferredoxins"/>
    <property type="match status" value="1"/>
</dbReference>
<dbReference type="GO" id="GO:0030313">
    <property type="term" value="C:cell envelope"/>
    <property type="evidence" value="ECO:0007669"/>
    <property type="project" value="UniProtKB-SubCell"/>
</dbReference>
<name>A0A1M5WCN3_9BACT</name>
<dbReference type="Pfam" id="PF13247">
    <property type="entry name" value="Fer4_11"/>
    <property type="match status" value="1"/>
</dbReference>
<dbReference type="GO" id="GO:0051539">
    <property type="term" value="F:4 iron, 4 sulfur cluster binding"/>
    <property type="evidence" value="ECO:0007669"/>
    <property type="project" value="UniProtKB-KW"/>
</dbReference>
<dbReference type="Pfam" id="PF09163">
    <property type="entry name" value="Form-deh_trans"/>
    <property type="match status" value="1"/>
</dbReference>
<dbReference type="InterPro" id="IPR038384">
    <property type="entry name" value="Formate_DH_C_sf"/>
</dbReference>
<dbReference type="GO" id="GO:0045333">
    <property type="term" value="P:cellular respiration"/>
    <property type="evidence" value="ECO:0007669"/>
    <property type="project" value="InterPro"/>
</dbReference>
<dbReference type="PANTHER" id="PTHR43545">
    <property type="entry name" value="FORMATE DEHYDROGENASE, NITRATE-INDUCIBLE, IRON-SULFUR SUBUNIT"/>
    <property type="match status" value="1"/>
</dbReference>
<feature type="binding site" evidence="7">
    <location>
        <position position="120"/>
    </location>
    <ligand>
        <name>[4Fe-4S] cluster</name>
        <dbReference type="ChEBI" id="CHEBI:49883"/>
        <label>4</label>
    </ligand>
</feature>
<dbReference type="Gene3D" id="1.20.5.480">
    <property type="entry name" value="Single helix bin"/>
    <property type="match status" value="1"/>
</dbReference>
<reference evidence="9 10" key="1">
    <citation type="submission" date="2016-11" db="EMBL/GenBank/DDBJ databases">
        <authorList>
            <person name="Jaros S."/>
            <person name="Januszkiewicz K."/>
            <person name="Wedrychowicz H."/>
        </authorList>
    </citation>
    <scope>NUCLEOTIDE SEQUENCE [LARGE SCALE GENOMIC DNA]</scope>
    <source>
        <strain evidence="9 10">DSM 9705</strain>
    </source>
</reference>
<dbReference type="InterPro" id="IPR014603">
    <property type="entry name" value="Formate_DH_Fe-S_su"/>
</dbReference>
<evidence type="ECO:0000313" key="9">
    <source>
        <dbReference type="EMBL" id="SHH85339.1"/>
    </source>
</evidence>
<keyword evidence="3 7" id="KW-0479">Metal-binding</keyword>
<feature type="binding site" evidence="7">
    <location>
        <position position="89"/>
    </location>
    <ligand>
        <name>[4Fe-4S] cluster</name>
        <dbReference type="ChEBI" id="CHEBI:49883"/>
        <label>3</label>
    </ligand>
</feature>
<comment type="cofactor">
    <cofactor evidence="7">
        <name>[4Fe-4S] cluster</name>
        <dbReference type="ChEBI" id="CHEBI:49883"/>
    </cofactor>
    <text evidence="7">Binds 4 [4Fe-4S] clusters per subunit.</text>
</comment>
<feature type="binding site" evidence="7">
    <location>
        <position position="124"/>
    </location>
    <ligand>
        <name>[4Fe-4S] cluster</name>
        <dbReference type="ChEBI" id="CHEBI:49883"/>
        <label>3</label>
    </ligand>
</feature>
<dbReference type="OrthoDB" id="9789030at2"/>
<evidence type="ECO:0000256" key="5">
    <source>
        <dbReference type="ARBA" id="ARBA00023004"/>
    </source>
</evidence>
<evidence type="ECO:0000256" key="7">
    <source>
        <dbReference type="PIRSR" id="PIRSR036298-50"/>
    </source>
</evidence>
<keyword evidence="2 7" id="KW-0004">4Fe-4S</keyword>
<dbReference type="RefSeq" id="WP_073375994.1">
    <property type="nucleotide sequence ID" value="NZ_FQXS01000012.1"/>
</dbReference>
<evidence type="ECO:0000256" key="4">
    <source>
        <dbReference type="ARBA" id="ARBA00022737"/>
    </source>
</evidence>
<dbReference type="PROSITE" id="PS00198">
    <property type="entry name" value="4FE4S_FER_1"/>
    <property type="match status" value="1"/>
</dbReference>
<feature type="binding site" evidence="7">
    <location>
        <position position="19"/>
    </location>
    <ligand>
        <name>[4Fe-4S] cluster</name>
        <dbReference type="ChEBI" id="CHEBI:49883"/>
        <label>1</label>
    </ligand>
</feature>
<dbReference type="GO" id="GO:0046872">
    <property type="term" value="F:metal ion binding"/>
    <property type="evidence" value="ECO:0007669"/>
    <property type="project" value="UniProtKB-KW"/>
</dbReference>
<dbReference type="SUPFAM" id="SSF81597">
    <property type="entry name" value="Iron-sulfur subunit of formate dehydrogenase N, transmembrane anchor"/>
    <property type="match status" value="1"/>
</dbReference>
<dbReference type="InterPro" id="IPR017896">
    <property type="entry name" value="4Fe4S_Fe-S-bd"/>
</dbReference>
<feature type="binding site" evidence="7">
    <location>
        <position position="84"/>
    </location>
    <ligand>
        <name>[4Fe-4S] cluster</name>
        <dbReference type="ChEBI" id="CHEBI:49883"/>
        <label>3</label>
    </ligand>
</feature>
<dbReference type="Gene3D" id="3.30.70.20">
    <property type="match status" value="2"/>
</dbReference>
<feature type="domain" description="4Fe-4S ferredoxin-type" evidence="8">
    <location>
        <begin position="72"/>
        <end position="104"/>
    </location>
</feature>
<comment type="subcellular location">
    <subcellularLocation>
        <location evidence="1">Cell envelope</location>
    </subcellularLocation>
</comment>
<evidence type="ECO:0000256" key="6">
    <source>
        <dbReference type="ARBA" id="ARBA00023014"/>
    </source>
</evidence>
<dbReference type="Proteomes" id="UP000184139">
    <property type="component" value="Unassembled WGS sequence"/>
</dbReference>
<dbReference type="EMBL" id="FQXS01000012">
    <property type="protein sequence ID" value="SHH85339.1"/>
    <property type="molecule type" value="Genomic_DNA"/>
</dbReference>
<dbReference type="InterPro" id="IPR015246">
    <property type="entry name" value="Formate_DH_TM"/>
</dbReference>
<protein>
    <submittedName>
        <fullName evidence="9">Formate dehydrogenase (Quinone-dependent) iron-sulfur subunit</fullName>
    </submittedName>
</protein>